<evidence type="ECO:0000313" key="2">
    <source>
        <dbReference type="EMBL" id="QSF43397.1"/>
    </source>
</evidence>
<keyword evidence="1" id="KW-0175">Coiled coil</keyword>
<gene>
    <name evidence="2" type="ORF">JRJ22_19210</name>
</gene>
<reference evidence="2 3" key="1">
    <citation type="submission" date="2021-02" db="EMBL/GenBank/DDBJ databases">
        <title>Paenibacillus tianjinensis sp. nov.</title>
        <authorList>
            <person name="Liu H."/>
        </authorList>
    </citation>
    <scope>NUCLEOTIDE SEQUENCE [LARGE SCALE GENOMIC DNA]</scope>
    <source>
        <strain evidence="2 3">TB2019</strain>
    </source>
</reference>
<sequence length="66" mass="7934">MSQEKSNFLYRIKALPMDTSFLFSIFHNPNTVFTDEQIESWNKQARQMRDNLDDLIDEANNFMEEK</sequence>
<evidence type="ECO:0000313" key="3">
    <source>
        <dbReference type="Proteomes" id="UP000663452"/>
    </source>
</evidence>
<dbReference type="EMBL" id="CP070969">
    <property type="protein sequence ID" value="QSF43397.1"/>
    <property type="molecule type" value="Genomic_DNA"/>
</dbReference>
<accession>A0ABX7LBP0</accession>
<feature type="coiled-coil region" evidence="1">
    <location>
        <begin position="38"/>
        <end position="65"/>
    </location>
</feature>
<name>A0ABX7LBP0_9BACL</name>
<dbReference type="RefSeq" id="WP_206101030.1">
    <property type="nucleotide sequence ID" value="NZ_CP070969.1"/>
</dbReference>
<evidence type="ECO:0000256" key="1">
    <source>
        <dbReference type="SAM" id="Coils"/>
    </source>
</evidence>
<protein>
    <submittedName>
        <fullName evidence="2">Uncharacterized protein</fullName>
    </submittedName>
</protein>
<dbReference type="Proteomes" id="UP000663452">
    <property type="component" value="Chromosome"/>
</dbReference>
<proteinExistence type="predicted"/>
<keyword evidence="3" id="KW-1185">Reference proteome</keyword>
<organism evidence="2 3">
    <name type="scientific">Paenibacillus tianjinensis</name>
    <dbReference type="NCBI Taxonomy" id="2810347"/>
    <lineage>
        <taxon>Bacteria</taxon>
        <taxon>Bacillati</taxon>
        <taxon>Bacillota</taxon>
        <taxon>Bacilli</taxon>
        <taxon>Bacillales</taxon>
        <taxon>Paenibacillaceae</taxon>
        <taxon>Paenibacillus</taxon>
    </lineage>
</organism>